<dbReference type="SUPFAM" id="SSF52980">
    <property type="entry name" value="Restriction endonuclease-like"/>
    <property type="match status" value="1"/>
</dbReference>
<feature type="domain" description="AAA" evidence="1">
    <location>
        <begin position="51"/>
        <end position="181"/>
    </location>
</feature>
<reference evidence="3" key="1">
    <citation type="submission" date="2009-07" db="EMBL/GenBank/DDBJ databases">
        <title>Complete sequence of Geobacter sp. M21.</title>
        <authorList>
            <consortium name="US DOE Joint Genome Institute"/>
            <person name="Lucas S."/>
            <person name="Copeland A."/>
            <person name="Lapidus A."/>
            <person name="Glavina del Rio T."/>
            <person name="Dalin E."/>
            <person name="Tice H."/>
            <person name="Bruce D."/>
            <person name="Goodwin L."/>
            <person name="Pitluck S."/>
            <person name="Saunders E."/>
            <person name="Brettin T."/>
            <person name="Detter J.C."/>
            <person name="Han C."/>
            <person name="Larimer F."/>
            <person name="Land M."/>
            <person name="Hauser L."/>
            <person name="Kyrpides N."/>
            <person name="Ovchinnikova G."/>
            <person name="Lovley D."/>
        </authorList>
    </citation>
    <scope>NUCLEOTIDE SEQUENCE [LARGE SCALE GENOMIC DNA]</scope>
    <source>
        <strain evidence="3">M21</strain>
    </source>
</reference>
<dbReference type="SUPFAM" id="SSF52540">
    <property type="entry name" value="P-loop containing nucleoside triphosphate hydrolases"/>
    <property type="match status" value="1"/>
</dbReference>
<dbReference type="AlphaFoldDB" id="C6E143"/>
<protein>
    <recommendedName>
        <fullName evidence="4">ATPase</fullName>
    </recommendedName>
</protein>
<dbReference type="Pfam" id="PF13635">
    <property type="entry name" value="DUF4143"/>
    <property type="match status" value="1"/>
</dbReference>
<organism evidence="3">
    <name type="scientific">Geobacter sp. (strain M21)</name>
    <dbReference type="NCBI Taxonomy" id="443144"/>
    <lineage>
        <taxon>Bacteria</taxon>
        <taxon>Pseudomonadati</taxon>
        <taxon>Thermodesulfobacteriota</taxon>
        <taxon>Desulfuromonadia</taxon>
        <taxon>Geobacterales</taxon>
        <taxon>Geobacteraceae</taxon>
        <taxon>Geobacter</taxon>
    </lineage>
</organism>
<evidence type="ECO:0000259" key="2">
    <source>
        <dbReference type="Pfam" id="PF13635"/>
    </source>
</evidence>
<evidence type="ECO:0008006" key="4">
    <source>
        <dbReference type="Google" id="ProtNLM"/>
    </source>
</evidence>
<feature type="domain" description="DUF4143" evidence="2">
    <location>
        <begin position="257"/>
        <end position="412"/>
    </location>
</feature>
<dbReference type="InterPro" id="IPR025420">
    <property type="entry name" value="DUF4143"/>
</dbReference>
<dbReference type="KEGG" id="gem:GM21_0812"/>
<dbReference type="STRING" id="443144.GM21_0812"/>
<evidence type="ECO:0000259" key="1">
    <source>
        <dbReference type="Pfam" id="PF13173"/>
    </source>
</evidence>
<sequence>MPLIATNAELIAVLRQYNPWWSGGRFQDLPTWRRAAFREVHDWLKDPPAGRALLLSGARQIGKTTLLLQAIDVLLDQGVPPTNILYATFDHPLLKLIGLDGLLRLWREFEPAREGVEYIFLDEIQATKDWQVWLKHQVDFEKRRRIAVTGSATPLETEGLESGVGRWHTIRLATLSFYEYLQIRNDPVPQLPAVSTFVNLFEKTPSWFARIGEDARPLTALFYEYLLRGGFPQSALVKSIPMAQKLLREDIVDKVLKRDMTALFGVRRVLELEHTFLYLCLHDGGLLDMQTLCKNLEVKKPTAVNFINLLEATHLIYRLRPFGYGKEILRAKAKVYLADAAIAPGVLLKGKGLVEDADELGKAVETAFFKHVFTRYYQRSISFSYWRGGKKDQEVDIIADVGGRLVPFEVKYKGNNVGSGELKGLVEFCREHKVHRAYVITKDAADFGVLSLAGGEIEALKIPAHLACYWLGRSELEATDLQEVDA</sequence>
<proteinExistence type="predicted"/>
<dbReference type="OrthoDB" id="9771844at2"/>
<dbReference type="HOGENOM" id="CLU_041527_0_1_7"/>
<dbReference type="InterPro" id="IPR011335">
    <property type="entry name" value="Restrct_endonuc-II-like"/>
</dbReference>
<dbReference type="EMBL" id="CP001661">
    <property type="protein sequence ID" value="ACT16883.1"/>
    <property type="molecule type" value="Genomic_DNA"/>
</dbReference>
<accession>C6E143</accession>
<dbReference type="InterPro" id="IPR027417">
    <property type="entry name" value="P-loop_NTPase"/>
</dbReference>
<dbReference type="eggNOG" id="COG1373">
    <property type="taxonomic scope" value="Bacteria"/>
</dbReference>
<dbReference type="PANTHER" id="PTHR43566">
    <property type="entry name" value="CONSERVED PROTEIN"/>
    <property type="match status" value="1"/>
</dbReference>
<evidence type="ECO:0000313" key="3">
    <source>
        <dbReference type="EMBL" id="ACT16883.1"/>
    </source>
</evidence>
<dbReference type="InterPro" id="IPR041682">
    <property type="entry name" value="AAA_14"/>
</dbReference>
<gene>
    <name evidence="3" type="ordered locus">GM21_0812</name>
</gene>
<dbReference type="PANTHER" id="PTHR43566:SF1">
    <property type="entry name" value="AAA+ ATPASE DOMAIN-CONTAINING PROTEIN"/>
    <property type="match status" value="1"/>
</dbReference>
<name>C6E143_GEOSM</name>
<dbReference type="Pfam" id="PF13173">
    <property type="entry name" value="AAA_14"/>
    <property type="match status" value="1"/>
</dbReference>